<dbReference type="SUPFAM" id="SSF140459">
    <property type="entry name" value="PE/PPE dimer-like"/>
    <property type="match status" value="1"/>
</dbReference>
<dbReference type="PANTHER" id="PTHR46766:SF1">
    <property type="entry name" value="GLUTAMINE-RICH PROTEIN 2"/>
    <property type="match status" value="1"/>
</dbReference>
<comment type="caution">
    <text evidence="3">The sequence shown here is derived from an EMBL/GenBank/DDBJ whole genome shotgun (WGS) entry which is preliminary data.</text>
</comment>
<comment type="similarity">
    <text evidence="1">Belongs to the mycobacterial PPE family.</text>
</comment>
<dbReference type="InterPro" id="IPR000030">
    <property type="entry name" value="PPE_dom"/>
</dbReference>
<evidence type="ECO:0000259" key="2">
    <source>
        <dbReference type="Pfam" id="PF00823"/>
    </source>
</evidence>
<dbReference type="GO" id="GO:0052572">
    <property type="term" value="P:response to host immune response"/>
    <property type="evidence" value="ECO:0007669"/>
    <property type="project" value="TreeGrafter"/>
</dbReference>
<evidence type="ECO:0000256" key="1">
    <source>
        <dbReference type="ARBA" id="ARBA00010652"/>
    </source>
</evidence>
<proteinExistence type="inferred from homology"/>
<protein>
    <submittedName>
        <fullName evidence="3">PPE family protein</fullName>
    </submittedName>
</protein>
<dbReference type="EMBL" id="MVBM01000006">
    <property type="protein sequence ID" value="OOK70423.1"/>
    <property type="molecule type" value="Genomic_DNA"/>
</dbReference>
<gene>
    <name evidence="3" type="ORF">BZL30_6276</name>
</gene>
<dbReference type="AlphaFoldDB" id="A0A1V3WTV2"/>
<accession>A0A1V3WTV2</accession>
<feature type="domain" description="PPE" evidence="2">
    <location>
        <begin position="2"/>
        <end position="164"/>
    </location>
</feature>
<dbReference type="FunFam" id="1.20.1260.20:FF:000001">
    <property type="entry name" value="PPE family protein PPE41"/>
    <property type="match status" value="1"/>
</dbReference>
<name>A0A1V3WTV2_MYCKA</name>
<sequence length="289" mass="29291">MDFGALPPEITSARMYAGSRSEPLLRAAAAWDKLADDLYGTAASVGSVVSALTDEGWRGSASDSMAAAVAPYLRWLTGTAAQAEQIAGQARTAACAFENAFAATVAPSVIAANRARLASLTHANATGQDTPAIAALEADYNEMWAQDACAMYRYANASASAATLTPLAPPTPGESAPGFLACDDDAGTLDMLAQTMAQVPAALRSLGRPVQPVSVASTIADMMRLKHFPSPVSAFVSAISSPSAAMATTTPGASRSAVSAAWGRAVVVGTLAVPRGWGAAAIASVRSIA</sequence>
<dbReference type="Proteomes" id="UP000189229">
    <property type="component" value="Unassembled WGS sequence"/>
</dbReference>
<dbReference type="PANTHER" id="PTHR46766">
    <property type="entry name" value="GLUTAMINE-RICH PROTEIN 2"/>
    <property type="match status" value="1"/>
</dbReference>
<evidence type="ECO:0000313" key="3">
    <source>
        <dbReference type="EMBL" id="OOK70423.1"/>
    </source>
</evidence>
<dbReference type="Gene3D" id="1.20.1260.20">
    <property type="entry name" value="PPE superfamily"/>
    <property type="match status" value="1"/>
</dbReference>
<reference evidence="3 4" key="1">
    <citation type="submission" date="2017-02" db="EMBL/GenBank/DDBJ databases">
        <title>Complete genome sequences of Mycobacterium kansasii strains isolated from rhesus macaques.</title>
        <authorList>
            <person name="Panda A."/>
            <person name="Nagaraj S."/>
            <person name="Zhao X."/>
            <person name="Tettelin H."/>
            <person name="Detolla L.J."/>
        </authorList>
    </citation>
    <scope>NUCLEOTIDE SEQUENCE [LARGE SCALE GENOMIC DNA]</scope>
    <source>
        <strain evidence="3 4">11-3813</strain>
    </source>
</reference>
<dbReference type="Pfam" id="PF00823">
    <property type="entry name" value="PPE"/>
    <property type="match status" value="1"/>
</dbReference>
<organism evidence="3 4">
    <name type="scientific">Mycobacterium kansasii</name>
    <dbReference type="NCBI Taxonomy" id="1768"/>
    <lineage>
        <taxon>Bacteria</taxon>
        <taxon>Bacillati</taxon>
        <taxon>Actinomycetota</taxon>
        <taxon>Actinomycetes</taxon>
        <taxon>Mycobacteriales</taxon>
        <taxon>Mycobacteriaceae</taxon>
        <taxon>Mycobacterium</taxon>
    </lineage>
</organism>
<evidence type="ECO:0000313" key="4">
    <source>
        <dbReference type="Proteomes" id="UP000189229"/>
    </source>
</evidence>
<dbReference type="InterPro" id="IPR038332">
    <property type="entry name" value="PPE_sf"/>
</dbReference>